<dbReference type="InterPro" id="IPR008929">
    <property type="entry name" value="Chondroitin_lyas"/>
</dbReference>
<protein>
    <submittedName>
        <fullName evidence="7">Uncharacterized conserved protein, heparinase superfamily</fullName>
    </submittedName>
</protein>
<evidence type="ECO:0000259" key="6">
    <source>
        <dbReference type="Pfam" id="PF16889"/>
    </source>
</evidence>
<dbReference type="Pfam" id="PF16889">
    <property type="entry name" value="Hepar_II_III_N"/>
    <property type="match status" value="1"/>
</dbReference>
<evidence type="ECO:0000259" key="5">
    <source>
        <dbReference type="Pfam" id="PF07940"/>
    </source>
</evidence>
<dbReference type="EMBL" id="FNKJ01000002">
    <property type="protein sequence ID" value="SDQ21673.1"/>
    <property type="molecule type" value="Genomic_DNA"/>
</dbReference>
<comment type="subcellular location">
    <subcellularLocation>
        <location evidence="1">Periplasm</location>
    </subcellularLocation>
</comment>
<dbReference type="Pfam" id="PF07940">
    <property type="entry name" value="Hepar_II_III_C"/>
    <property type="match status" value="1"/>
</dbReference>
<feature type="domain" description="Heparin-sulfate lyase N-terminal" evidence="6">
    <location>
        <begin position="115"/>
        <end position="291"/>
    </location>
</feature>
<dbReference type="InterPro" id="IPR031680">
    <property type="entry name" value="Hepar_II_III_N"/>
</dbReference>
<dbReference type="PANTHER" id="PTHR39210:SF1">
    <property type="entry name" value="HEPARIN-SULFATE LYASE"/>
    <property type="match status" value="1"/>
</dbReference>
<dbReference type="RefSeq" id="WP_090317931.1">
    <property type="nucleotide sequence ID" value="NZ_VZPP01000014.1"/>
</dbReference>
<dbReference type="OrthoDB" id="9763014at2"/>
<proteinExistence type="predicted"/>
<accession>A0A1H0Z2N5</accession>
<organism evidence="7 8">
    <name type="scientific">Pseudomonas moorei</name>
    <dbReference type="NCBI Taxonomy" id="395599"/>
    <lineage>
        <taxon>Bacteria</taxon>
        <taxon>Pseudomonadati</taxon>
        <taxon>Pseudomonadota</taxon>
        <taxon>Gammaproteobacteria</taxon>
        <taxon>Pseudomonadales</taxon>
        <taxon>Pseudomonadaceae</taxon>
        <taxon>Pseudomonas</taxon>
    </lineage>
</organism>
<dbReference type="InterPro" id="IPR012480">
    <property type="entry name" value="Hepar_II_III_C"/>
</dbReference>
<evidence type="ECO:0000256" key="3">
    <source>
        <dbReference type="ARBA" id="ARBA00022764"/>
    </source>
</evidence>
<sequence length="549" mass="61724">MRNARTARLSKLYYTAKMLRPKQVLYRIYYRLAKIKPCTATDISKNPSFDLAIPPHWSSSRITGDGQFEFMGSKAAIEWKNDTLPKIWLYNLHYLDHLVSRQENPSTVSEADLVNSWILNNPPFDGCGWEPYTLSLRIVNLIKWFNLQPVLDKRWLESLALQTHALSQQIEYHILANHLFVNGKALVFAGCFMQGDQAGNWLKTGLKILDNEVKEQFLADGAHFELSPMYHAALLWDMCDLLNLALNTHVNALESRVTEWRNVIERGIVWLRSMQHPDGEIPFFNDSTFGIAPTLRDIENYAGLLGCRPSTKVPSASSVSATCHAESGYAQIDFGKGSKALLNFAQIAPAYQPGHAHADTLSFELSVFGQRVFVNSGTSQYGEDSERHRQRSTSAHNTVEIDGENSSEVWAGFRVARRAHVTLETFENSGDFVRIVCSHDGYKRLKGKNLHTREWTASMNTLQISDCVTGAFDKSIARFHLHPDVAVTQNDKNLTITLSSGDVVYVSLSGAARITIANTAWHPEFGKSVENKCIIAELSSDTLITRVTW</sequence>
<keyword evidence="3" id="KW-0574">Periplasm</keyword>
<gene>
    <name evidence="7" type="ORF">SAMN04490195_0978</name>
</gene>
<reference evidence="8" key="1">
    <citation type="submission" date="2016-10" db="EMBL/GenBank/DDBJ databases">
        <authorList>
            <person name="Varghese N."/>
            <person name="Submissions S."/>
        </authorList>
    </citation>
    <scope>NUCLEOTIDE SEQUENCE [LARGE SCALE GENOMIC DNA]</scope>
    <source>
        <strain evidence="8">BS3775</strain>
    </source>
</reference>
<keyword evidence="4" id="KW-0456">Lyase</keyword>
<evidence type="ECO:0000256" key="2">
    <source>
        <dbReference type="ARBA" id="ARBA00022729"/>
    </source>
</evidence>
<name>A0A1H0Z2N5_9PSED</name>
<dbReference type="Gene3D" id="1.50.10.100">
    <property type="entry name" value="Chondroitin AC/alginate lyase"/>
    <property type="match status" value="1"/>
</dbReference>
<dbReference type="AlphaFoldDB" id="A0A1H0Z2N5"/>
<dbReference type="SUPFAM" id="SSF48230">
    <property type="entry name" value="Chondroitin AC/alginate lyase"/>
    <property type="match status" value="1"/>
</dbReference>
<evidence type="ECO:0000313" key="8">
    <source>
        <dbReference type="Proteomes" id="UP000199570"/>
    </source>
</evidence>
<dbReference type="PANTHER" id="PTHR39210">
    <property type="entry name" value="HEPARIN-SULFATE LYASE"/>
    <property type="match status" value="1"/>
</dbReference>
<keyword evidence="8" id="KW-1185">Reference proteome</keyword>
<dbReference type="Proteomes" id="UP000199570">
    <property type="component" value="Unassembled WGS sequence"/>
</dbReference>
<dbReference type="Gene3D" id="2.70.98.70">
    <property type="match status" value="1"/>
</dbReference>
<evidence type="ECO:0000256" key="4">
    <source>
        <dbReference type="ARBA" id="ARBA00023239"/>
    </source>
</evidence>
<evidence type="ECO:0000313" key="7">
    <source>
        <dbReference type="EMBL" id="SDQ21673.1"/>
    </source>
</evidence>
<keyword evidence="2" id="KW-0732">Signal</keyword>
<evidence type="ECO:0000256" key="1">
    <source>
        <dbReference type="ARBA" id="ARBA00004418"/>
    </source>
</evidence>
<feature type="domain" description="Heparinase II/III-like C-terminal" evidence="5">
    <location>
        <begin position="326"/>
        <end position="548"/>
    </location>
</feature>
<dbReference type="GO" id="GO:0016829">
    <property type="term" value="F:lyase activity"/>
    <property type="evidence" value="ECO:0007669"/>
    <property type="project" value="UniProtKB-KW"/>
</dbReference>
<dbReference type="GO" id="GO:0042597">
    <property type="term" value="C:periplasmic space"/>
    <property type="evidence" value="ECO:0007669"/>
    <property type="project" value="UniProtKB-SubCell"/>
</dbReference>